<keyword evidence="3" id="KW-1185">Reference proteome</keyword>
<dbReference type="EMBL" id="JACHGW010000004">
    <property type="protein sequence ID" value="MBB6052388.1"/>
    <property type="molecule type" value="Genomic_DNA"/>
</dbReference>
<accession>A0A7W9SU49</accession>
<dbReference type="PROSITE" id="PS51257">
    <property type="entry name" value="PROKAR_LIPOPROTEIN"/>
    <property type="match status" value="1"/>
</dbReference>
<keyword evidence="1" id="KW-0732">Signal</keyword>
<proteinExistence type="predicted"/>
<protein>
    <recommendedName>
        <fullName evidence="4">DUF4382 domain-containing protein</fullName>
    </recommendedName>
</protein>
<feature type="signal peptide" evidence="1">
    <location>
        <begin position="1"/>
        <end position="26"/>
    </location>
</feature>
<feature type="chain" id="PRO_5031264746" description="DUF4382 domain-containing protein" evidence="1">
    <location>
        <begin position="27"/>
        <end position="212"/>
    </location>
</feature>
<comment type="caution">
    <text evidence="2">The sequence shown here is derived from an EMBL/GenBank/DDBJ whole genome shotgun (WGS) entry which is preliminary data.</text>
</comment>
<dbReference type="Proteomes" id="UP000520814">
    <property type="component" value="Unassembled WGS sequence"/>
</dbReference>
<evidence type="ECO:0000256" key="1">
    <source>
        <dbReference type="SAM" id="SignalP"/>
    </source>
</evidence>
<evidence type="ECO:0000313" key="3">
    <source>
        <dbReference type="Proteomes" id="UP000520814"/>
    </source>
</evidence>
<evidence type="ECO:0000313" key="2">
    <source>
        <dbReference type="EMBL" id="MBB6052388.1"/>
    </source>
</evidence>
<evidence type="ECO:0008006" key="4">
    <source>
        <dbReference type="Google" id="ProtNLM"/>
    </source>
</evidence>
<sequence>MDMKKFGFSMLGVACVALSGCGAVNNAINSAIPEIDNLAQLNGSNVNATVGSGRAVISGNVSRSVTFPDRDLPQVSQLKTLRLRQSLDQAIQVDMPSGASYPAAFTLSNITLQIRLSDGDGSRFTESSATYAGPVTFTRDGTTNIYRTTATVEVSNITFSGSGFSSARDIITTAPSSNSASGRLSFDADDTQLPNGTVLKFTFANGKAKVEL</sequence>
<gene>
    <name evidence="2" type="ORF">HNQ39_004209</name>
</gene>
<dbReference type="AlphaFoldDB" id="A0A7W9SU49"/>
<organism evidence="2 3">
    <name type="scientific">Armatimonas rosea</name>
    <dbReference type="NCBI Taxonomy" id="685828"/>
    <lineage>
        <taxon>Bacteria</taxon>
        <taxon>Bacillati</taxon>
        <taxon>Armatimonadota</taxon>
        <taxon>Armatimonadia</taxon>
        <taxon>Armatimonadales</taxon>
        <taxon>Armatimonadaceae</taxon>
        <taxon>Armatimonas</taxon>
    </lineage>
</organism>
<name>A0A7W9SU49_ARMRO</name>
<dbReference type="RefSeq" id="WP_184201343.1">
    <property type="nucleotide sequence ID" value="NZ_JACHGW010000004.1"/>
</dbReference>
<reference evidence="2 3" key="1">
    <citation type="submission" date="2020-08" db="EMBL/GenBank/DDBJ databases">
        <title>Genomic Encyclopedia of Type Strains, Phase IV (KMG-IV): sequencing the most valuable type-strain genomes for metagenomic binning, comparative biology and taxonomic classification.</title>
        <authorList>
            <person name="Goeker M."/>
        </authorList>
    </citation>
    <scope>NUCLEOTIDE SEQUENCE [LARGE SCALE GENOMIC DNA]</scope>
    <source>
        <strain evidence="2 3">DSM 23562</strain>
    </source>
</reference>